<gene>
    <name evidence="7" type="ORF">LSG31_01570</name>
</gene>
<protein>
    <submittedName>
        <fullName evidence="7">Branched-chain amino acid ABC transporter permease</fullName>
    </submittedName>
</protein>
<evidence type="ECO:0000256" key="4">
    <source>
        <dbReference type="ARBA" id="ARBA00022989"/>
    </source>
</evidence>
<feature type="transmembrane region" description="Helical" evidence="6">
    <location>
        <begin position="55"/>
        <end position="74"/>
    </location>
</feature>
<dbReference type="RefSeq" id="WP_347437690.1">
    <property type="nucleotide sequence ID" value="NZ_CP089291.1"/>
</dbReference>
<reference evidence="7" key="1">
    <citation type="submission" date="2021-12" db="EMBL/GenBank/DDBJ databases">
        <title>Alicyclobacillaceae gen. nov., sp. nov., isolated from chalcocite enrichment system.</title>
        <authorList>
            <person name="Jiang Z."/>
        </authorList>
    </citation>
    <scope>NUCLEOTIDE SEQUENCE</scope>
    <source>
        <strain evidence="7">MYW30-H2</strain>
    </source>
</reference>
<keyword evidence="8" id="KW-1185">Reference proteome</keyword>
<feature type="transmembrane region" description="Helical" evidence="6">
    <location>
        <begin position="283"/>
        <end position="301"/>
    </location>
</feature>
<dbReference type="Pfam" id="PF02653">
    <property type="entry name" value="BPD_transp_2"/>
    <property type="match status" value="1"/>
</dbReference>
<keyword evidence="4 6" id="KW-1133">Transmembrane helix</keyword>
<evidence type="ECO:0000256" key="5">
    <source>
        <dbReference type="ARBA" id="ARBA00023136"/>
    </source>
</evidence>
<dbReference type="EMBL" id="CP089291">
    <property type="protein sequence ID" value="UOF90997.1"/>
    <property type="molecule type" value="Genomic_DNA"/>
</dbReference>
<keyword evidence="5 6" id="KW-0472">Membrane</keyword>
<feature type="transmembrane region" description="Helical" evidence="6">
    <location>
        <begin position="244"/>
        <end position="271"/>
    </location>
</feature>
<dbReference type="InterPro" id="IPR001851">
    <property type="entry name" value="ABC_transp_permease"/>
</dbReference>
<sequence>MKRQSYKVIWMVLGWAVFLIVWTVLQSNPSATNSFVLYAIWGYSWNLIANYAGEISLGHSSFAAIGAYTTVILFQKFNIYPIYGWMFGVLAAVLFSLLIGCFSFRLKGPYFSLSTLSFSAVLLSLILHFDTVTGGANGLQISFSSDNWANLEFLNPYVYTIIGAIFVAILIILFYFIPRTKFGYYLQAVKTNSIAAESIGINSFTIKLLILVLSAAFTAIGGILSAFSVGFLDPNYMTGLTLATYMAVVPIIGGSNFIFGPIIGAAILEGITIFTNDLSAQNAGYVNACFGLVLMVIVLFAKKGVLDLLLRIPAFFSKNKILNNTKEVV</sequence>
<dbReference type="Proteomes" id="UP000830167">
    <property type="component" value="Chromosome"/>
</dbReference>
<accession>A0ABY4CNH3</accession>
<organism evidence="7 8">
    <name type="scientific">Fodinisporobacter ferrooxydans</name>
    <dbReference type="NCBI Taxonomy" id="2901836"/>
    <lineage>
        <taxon>Bacteria</taxon>
        <taxon>Bacillati</taxon>
        <taxon>Bacillota</taxon>
        <taxon>Bacilli</taxon>
        <taxon>Bacillales</taxon>
        <taxon>Alicyclobacillaceae</taxon>
        <taxon>Fodinisporobacter</taxon>
    </lineage>
</organism>
<feature type="transmembrane region" description="Helical" evidence="6">
    <location>
        <begin position="110"/>
        <end position="129"/>
    </location>
</feature>
<dbReference type="PANTHER" id="PTHR30482:SF10">
    <property type="entry name" value="HIGH-AFFINITY BRANCHED-CHAIN AMINO ACID TRANSPORT PROTEIN BRAE"/>
    <property type="match status" value="1"/>
</dbReference>
<dbReference type="CDD" id="cd06581">
    <property type="entry name" value="TM_PBP1_LivM_like"/>
    <property type="match status" value="1"/>
</dbReference>
<keyword evidence="3 6" id="KW-0812">Transmembrane</keyword>
<dbReference type="PANTHER" id="PTHR30482">
    <property type="entry name" value="HIGH-AFFINITY BRANCHED-CHAIN AMINO ACID TRANSPORT SYSTEM PERMEASE"/>
    <property type="match status" value="1"/>
</dbReference>
<evidence type="ECO:0000256" key="1">
    <source>
        <dbReference type="ARBA" id="ARBA00004651"/>
    </source>
</evidence>
<dbReference type="InterPro" id="IPR043428">
    <property type="entry name" value="LivM-like"/>
</dbReference>
<keyword evidence="2" id="KW-1003">Cell membrane</keyword>
<evidence type="ECO:0000313" key="8">
    <source>
        <dbReference type="Proteomes" id="UP000830167"/>
    </source>
</evidence>
<evidence type="ECO:0000256" key="3">
    <source>
        <dbReference type="ARBA" id="ARBA00022692"/>
    </source>
</evidence>
<feature type="transmembrane region" description="Helical" evidence="6">
    <location>
        <begin position="80"/>
        <end position="103"/>
    </location>
</feature>
<name>A0ABY4CNH3_9BACL</name>
<comment type="subcellular location">
    <subcellularLocation>
        <location evidence="1">Cell membrane</location>
        <topology evidence="1">Multi-pass membrane protein</topology>
    </subcellularLocation>
</comment>
<feature type="transmembrane region" description="Helical" evidence="6">
    <location>
        <begin position="31"/>
        <end position="48"/>
    </location>
</feature>
<evidence type="ECO:0000256" key="2">
    <source>
        <dbReference type="ARBA" id="ARBA00022475"/>
    </source>
</evidence>
<evidence type="ECO:0000313" key="7">
    <source>
        <dbReference type="EMBL" id="UOF90997.1"/>
    </source>
</evidence>
<feature type="transmembrane region" description="Helical" evidence="6">
    <location>
        <begin position="7"/>
        <end position="25"/>
    </location>
</feature>
<feature type="transmembrane region" description="Helical" evidence="6">
    <location>
        <begin position="208"/>
        <end position="232"/>
    </location>
</feature>
<feature type="transmembrane region" description="Helical" evidence="6">
    <location>
        <begin position="157"/>
        <end position="177"/>
    </location>
</feature>
<proteinExistence type="predicted"/>
<evidence type="ECO:0000256" key="6">
    <source>
        <dbReference type="SAM" id="Phobius"/>
    </source>
</evidence>